<dbReference type="Gene3D" id="3.20.20.70">
    <property type="entry name" value="Aldolase class I"/>
    <property type="match status" value="1"/>
</dbReference>
<dbReference type="InterPro" id="IPR011060">
    <property type="entry name" value="RibuloseP-bd_barrel"/>
</dbReference>
<gene>
    <name evidence="3" type="ORF">BG20_I2643</name>
</gene>
<evidence type="ECO:0000313" key="4">
    <source>
        <dbReference type="Proteomes" id="UP000014065"/>
    </source>
</evidence>
<dbReference type="Proteomes" id="UP000014065">
    <property type="component" value="Unassembled WGS sequence"/>
</dbReference>
<dbReference type="GO" id="GO:0005975">
    <property type="term" value="P:carbohydrate metabolic process"/>
    <property type="evidence" value="ECO:0007669"/>
    <property type="project" value="InterPro"/>
</dbReference>
<keyword evidence="2" id="KW-0413">Isomerase</keyword>
<dbReference type="AlphaFoldDB" id="S2DYV1"/>
<evidence type="ECO:0000313" key="3">
    <source>
        <dbReference type="EMBL" id="EPA04350.1"/>
    </source>
</evidence>
<evidence type="ECO:0008006" key="5">
    <source>
        <dbReference type="Google" id="ProtNLM"/>
    </source>
</evidence>
<dbReference type="Pfam" id="PF00834">
    <property type="entry name" value="Ribul_P_3_epim"/>
    <property type="match status" value="1"/>
</dbReference>
<evidence type="ECO:0000256" key="2">
    <source>
        <dbReference type="ARBA" id="ARBA00023235"/>
    </source>
</evidence>
<proteinExistence type="predicted"/>
<sequence>SVIPGKSGQKYIEETHGKMTKLNTILREQKFSGCIEADGGVTLDNIGSCFLDGARAFVGGSAIIGKQDVRTAIRDFRNQVLKTKRKILIDKANELGGSDLVKKWVGLHVIGEKHDQIKKMVEEAGYL</sequence>
<evidence type="ECO:0000256" key="1">
    <source>
        <dbReference type="ARBA" id="ARBA00022723"/>
    </source>
</evidence>
<reference evidence="3 4" key="1">
    <citation type="journal article" date="2012" name="J. Bacteriol.">
        <title>Genome Sequence of "Candidatus Nitrosoarchaeum limnia" BG20, a Low-Salinity Ammonia-Oxidizing Archaeon from the San Francisco Bay Estuary.</title>
        <authorList>
            <person name="Mosier A.C."/>
            <person name="Allen E.E."/>
            <person name="Kim M."/>
            <person name="Ferriera S."/>
            <person name="Francis C.A."/>
        </authorList>
    </citation>
    <scope>NUCLEOTIDE SEQUENCE [LARGE SCALE GENOMIC DNA]</scope>
    <source>
        <strain evidence="3 4">BG20</strain>
    </source>
</reference>
<dbReference type="InterPro" id="IPR013785">
    <property type="entry name" value="Aldolase_TIM"/>
</dbReference>
<dbReference type="GO" id="GO:0016857">
    <property type="term" value="F:racemase and epimerase activity, acting on carbohydrates and derivatives"/>
    <property type="evidence" value="ECO:0007669"/>
    <property type="project" value="InterPro"/>
</dbReference>
<keyword evidence="1" id="KW-0479">Metal-binding</keyword>
<accession>S2DYV1</accession>
<feature type="non-terminal residue" evidence="3">
    <location>
        <position position="1"/>
    </location>
</feature>
<keyword evidence="4" id="KW-1185">Reference proteome</keyword>
<organism evidence="3 4">
    <name type="scientific">Candidatus Nitrosarchaeum limnium BG20</name>
    <dbReference type="NCBI Taxonomy" id="859192"/>
    <lineage>
        <taxon>Archaea</taxon>
        <taxon>Nitrososphaerota</taxon>
        <taxon>Nitrososphaeria</taxon>
        <taxon>Nitrosopumilales</taxon>
        <taxon>Nitrosopumilaceae</taxon>
        <taxon>Nitrosarchaeum</taxon>
    </lineage>
</organism>
<dbReference type="EMBL" id="AHJG01000319">
    <property type="protein sequence ID" value="EPA04350.1"/>
    <property type="molecule type" value="Genomic_DNA"/>
</dbReference>
<protein>
    <recommendedName>
        <fullName evidence="5">Ribulose-phosphate 3-epimerase</fullName>
    </recommendedName>
</protein>
<comment type="caution">
    <text evidence="3">The sequence shown here is derived from an EMBL/GenBank/DDBJ whole genome shotgun (WGS) entry which is preliminary data.</text>
</comment>
<name>S2DYV1_9ARCH</name>
<dbReference type="InterPro" id="IPR000056">
    <property type="entry name" value="Ribul_P_3_epim-like"/>
</dbReference>
<dbReference type="GO" id="GO:0046872">
    <property type="term" value="F:metal ion binding"/>
    <property type="evidence" value="ECO:0007669"/>
    <property type="project" value="UniProtKB-KW"/>
</dbReference>
<dbReference type="SUPFAM" id="SSF51366">
    <property type="entry name" value="Ribulose-phoshate binding barrel"/>
    <property type="match status" value="1"/>
</dbReference>
<dbReference type="PANTHER" id="PTHR11749">
    <property type="entry name" value="RIBULOSE-5-PHOSPHATE-3-EPIMERASE"/>
    <property type="match status" value="1"/>
</dbReference>